<dbReference type="EMBL" id="CARXXK010000001">
    <property type="protein sequence ID" value="CAI6343385.1"/>
    <property type="molecule type" value="Genomic_DNA"/>
</dbReference>
<comment type="caution">
    <text evidence="5">The sequence shown here is derived from an EMBL/GenBank/DDBJ whole genome shotgun (WGS) entry which is preliminary data.</text>
</comment>
<accession>A0AAV0VIB9</accession>
<evidence type="ECO:0000313" key="5">
    <source>
        <dbReference type="EMBL" id="CAI6343385.1"/>
    </source>
</evidence>
<keyword evidence="2" id="KW-0863">Zinc-finger</keyword>
<dbReference type="Gene3D" id="2.20.25.240">
    <property type="match status" value="1"/>
</dbReference>
<dbReference type="Pfam" id="PF04500">
    <property type="entry name" value="FLYWCH"/>
    <property type="match status" value="1"/>
</dbReference>
<evidence type="ECO:0000259" key="4">
    <source>
        <dbReference type="Pfam" id="PF04500"/>
    </source>
</evidence>
<sequence>MEIVKTNKGGSKICFNGHMYVIKHLGKNKITWRCMKASSLKCTGTMYTELQHDNPVEKNPYNHLPDKEEIKVTKCIQKMKDQVTFSSMINPVEIFTENVSQIETATKARMPTEDTVKRMLRRQRSKNCPINSTMIEGNWCTTGEPNFKRFLLYDNGSNSDERITIFATDDGLKLLSEAEEWFMDGNFALSPTEFQQLYVIRIQVKTIFITPVFCLLKRKTQSSYEQLIKILLEKCNEREIYLDPLIVHVDFEKAVIETLKNTIGNHICIKGCSYHLTQSTHRKIQNLGLENMYRNNNDFSIFCRKLDSLTFLPENKVLEGMDFLRTIMPPEATDLVDYFDTTYVHGSYRSVQHNPNNGIRLRNIAPLYPPSIWNVYQTTLVNGHRTNNETEGWNHRFSKLVGHNHPSIWSLIKKMRLELSSDETKLAQFVIGNLSKKKKMYEKMQEKLYKICSDGLTQRTIDEYLTAIAYTIRLF</sequence>
<dbReference type="AlphaFoldDB" id="A0AAV0VIB9"/>
<dbReference type="PANTHER" id="PTHR47160">
    <property type="entry name" value="PUTATIVE-RELATED"/>
    <property type="match status" value="1"/>
</dbReference>
<gene>
    <name evidence="5" type="ORF">MEUPH1_LOCUS661</name>
</gene>
<name>A0AAV0VIB9_9HEMI</name>
<evidence type="ECO:0000256" key="2">
    <source>
        <dbReference type="ARBA" id="ARBA00022771"/>
    </source>
</evidence>
<protein>
    <recommendedName>
        <fullName evidence="4">FLYWCH-type domain-containing protein</fullName>
    </recommendedName>
</protein>
<dbReference type="PANTHER" id="PTHR47160:SF10">
    <property type="entry name" value="MULE TRANSPOSASE DOMAIN-CONTAINING PROTEIN"/>
    <property type="match status" value="1"/>
</dbReference>
<dbReference type="InterPro" id="IPR007588">
    <property type="entry name" value="Znf_FLYWCH"/>
</dbReference>
<keyword evidence="1" id="KW-0479">Metal-binding</keyword>
<keyword evidence="6" id="KW-1185">Reference proteome</keyword>
<proteinExistence type="predicted"/>
<keyword evidence="3" id="KW-0862">Zinc</keyword>
<feature type="domain" description="FLYWCH-type" evidence="4">
    <location>
        <begin position="4"/>
        <end position="53"/>
    </location>
</feature>
<evidence type="ECO:0000313" key="6">
    <source>
        <dbReference type="Proteomes" id="UP001160148"/>
    </source>
</evidence>
<evidence type="ECO:0000256" key="1">
    <source>
        <dbReference type="ARBA" id="ARBA00022723"/>
    </source>
</evidence>
<evidence type="ECO:0000256" key="3">
    <source>
        <dbReference type="ARBA" id="ARBA00022833"/>
    </source>
</evidence>
<dbReference type="Proteomes" id="UP001160148">
    <property type="component" value="Unassembled WGS sequence"/>
</dbReference>
<reference evidence="5 6" key="1">
    <citation type="submission" date="2023-01" db="EMBL/GenBank/DDBJ databases">
        <authorList>
            <person name="Whitehead M."/>
        </authorList>
    </citation>
    <scope>NUCLEOTIDE SEQUENCE [LARGE SCALE GENOMIC DNA]</scope>
</reference>
<organism evidence="5 6">
    <name type="scientific">Macrosiphum euphorbiae</name>
    <name type="common">potato aphid</name>
    <dbReference type="NCBI Taxonomy" id="13131"/>
    <lineage>
        <taxon>Eukaryota</taxon>
        <taxon>Metazoa</taxon>
        <taxon>Ecdysozoa</taxon>
        <taxon>Arthropoda</taxon>
        <taxon>Hexapoda</taxon>
        <taxon>Insecta</taxon>
        <taxon>Pterygota</taxon>
        <taxon>Neoptera</taxon>
        <taxon>Paraneoptera</taxon>
        <taxon>Hemiptera</taxon>
        <taxon>Sternorrhyncha</taxon>
        <taxon>Aphidomorpha</taxon>
        <taxon>Aphidoidea</taxon>
        <taxon>Aphididae</taxon>
        <taxon>Macrosiphini</taxon>
        <taxon>Macrosiphum</taxon>
    </lineage>
</organism>
<dbReference type="GO" id="GO:0008270">
    <property type="term" value="F:zinc ion binding"/>
    <property type="evidence" value="ECO:0007669"/>
    <property type="project" value="UniProtKB-KW"/>
</dbReference>